<dbReference type="InterPro" id="IPR016163">
    <property type="entry name" value="Ald_DH_C"/>
</dbReference>
<dbReference type="EMBL" id="FCON02000083">
    <property type="protein sequence ID" value="SAL79228.1"/>
    <property type="molecule type" value="Genomic_DNA"/>
</dbReference>
<dbReference type="InterPro" id="IPR016161">
    <property type="entry name" value="Ald_DH/histidinol_DH"/>
</dbReference>
<comment type="similarity">
    <text evidence="1">Belongs to the aldehyde dehydrogenase family.</text>
</comment>
<evidence type="ECO:0000313" key="5">
    <source>
        <dbReference type="Proteomes" id="UP000054770"/>
    </source>
</evidence>
<dbReference type="Gene3D" id="3.40.309.10">
    <property type="entry name" value="Aldehyde Dehydrogenase, Chain A, domain 2"/>
    <property type="match status" value="1"/>
</dbReference>
<evidence type="ECO:0000256" key="1">
    <source>
        <dbReference type="ARBA" id="ARBA00009986"/>
    </source>
</evidence>
<feature type="domain" description="Aldehyde dehydrogenase" evidence="3">
    <location>
        <begin position="19"/>
        <end position="380"/>
    </location>
</feature>
<dbReference type="InterPro" id="IPR016162">
    <property type="entry name" value="Ald_DH_N"/>
</dbReference>
<dbReference type="InterPro" id="IPR015590">
    <property type="entry name" value="Aldehyde_DH_dom"/>
</dbReference>
<organism evidence="4 5">
    <name type="scientific">Caballeronia choica</name>
    <dbReference type="NCBI Taxonomy" id="326476"/>
    <lineage>
        <taxon>Bacteria</taxon>
        <taxon>Pseudomonadati</taxon>
        <taxon>Pseudomonadota</taxon>
        <taxon>Betaproteobacteria</taxon>
        <taxon>Burkholderiales</taxon>
        <taxon>Burkholderiaceae</taxon>
        <taxon>Caballeronia</taxon>
    </lineage>
</organism>
<dbReference type="AlphaFoldDB" id="A0A158KDK2"/>
<proteinExistence type="inferred from homology"/>
<keyword evidence="5" id="KW-1185">Reference proteome</keyword>
<dbReference type="Proteomes" id="UP000054770">
    <property type="component" value="Unassembled WGS sequence"/>
</dbReference>
<protein>
    <submittedName>
        <fullName evidence="4">Succinate-semialdehyde dehydrogenase</fullName>
    </submittedName>
</protein>
<reference evidence="4" key="1">
    <citation type="submission" date="2016-01" db="EMBL/GenBank/DDBJ databases">
        <authorList>
            <person name="Peeters C."/>
        </authorList>
    </citation>
    <scope>NUCLEOTIDE SEQUENCE [LARGE SCALE GENOMIC DNA]</scope>
    <source>
        <strain evidence="4">LMG 22940</strain>
    </source>
</reference>
<evidence type="ECO:0000256" key="2">
    <source>
        <dbReference type="ARBA" id="ARBA00023002"/>
    </source>
</evidence>
<evidence type="ECO:0000259" key="3">
    <source>
        <dbReference type="Pfam" id="PF00171"/>
    </source>
</evidence>
<dbReference type="Gene3D" id="3.40.605.10">
    <property type="entry name" value="Aldehyde Dehydrogenase, Chain A, domain 1"/>
    <property type="match status" value="1"/>
</dbReference>
<dbReference type="SUPFAM" id="SSF53720">
    <property type="entry name" value="ALDH-like"/>
    <property type="match status" value="1"/>
</dbReference>
<keyword evidence="2" id="KW-0560">Oxidoreductase</keyword>
<gene>
    <name evidence="4" type="ORF">AWB68_05589</name>
</gene>
<dbReference type="GO" id="GO:0016620">
    <property type="term" value="F:oxidoreductase activity, acting on the aldehyde or oxo group of donors, NAD or NADP as acceptor"/>
    <property type="evidence" value="ECO:0007669"/>
    <property type="project" value="InterPro"/>
</dbReference>
<dbReference type="Pfam" id="PF00171">
    <property type="entry name" value="Aldedh"/>
    <property type="match status" value="1"/>
</dbReference>
<dbReference type="PANTHER" id="PTHR43353:SF5">
    <property type="entry name" value="SUCCINATE-SEMIALDEHYDE DEHYDROGENASE, MITOCHONDRIAL"/>
    <property type="match status" value="1"/>
</dbReference>
<dbReference type="PANTHER" id="PTHR43353">
    <property type="entry name" value="SUCCINATE-SEMIALDEHYDE DEHYDROGENASE, MITOCHONDRIAL"/>
    <property type="match status" value="1"/>
</dbReference>
<evidence type="ECO:0000313" key="4">
    <source>
        <dbReference type="EMBL" id="SAL79228.1"/>
    </source>
</evidence>
<dbReference type="InterPro" id="IPR050740">
    <property type="entry name" value="Aldehyde_DH_Superfamily"/>
</dbReference>
<accession>A0A158KDK2</accession>
<name>A0A158KDK2_9BURK</name>
<sequence length="413" mass="44893">MLELGLARSCSGRKVEDRARLFDVLSPYDGSVVGRASDIDCRTLAPRFDEGSRAARKLQNTQRVQERLRNWAAKIEARRDELARIVSVETGKPIRFARVEVATAVATLDAHVSCPPVPLVRDWPAAQSAFSILNWCDPVLSTVREAATVLNSGRALVIKPSSQAPLASRELAVLWNEGDEQDALLCVAPSTDAVGMLRAALMSSQVTEVRFQGSRDVGTFVSSVCHEAVVPVSICASERIPLVAHARADVSSRCDAVINRAFLPPLLSCAGRISCLYVHDSLADSLIPALIDKVSSLRVGDPLDDETDIGPVIDDVATALISEQVEDALYEGATLLGGQIVLDGRQLQPMVLDHAKPFMRVCVEDLEGPLLPVVRFGHPSELPSTACLTVDSLMQSVNHERFDWSRFSRQNAR</sequence>
<comment type="caution">
    <text evidence="4">The sequence shown here is derived from an EMBL/GenBank/DDBJ whole genome shotgun (WGS) entry which is preliminary data.</text>
</comment>